<dbReference type="InterPro" id="IPR047654">
    <property type="entry name" value="IS1634_transpos"/>
</dbReference>
<name>I1X4K3_9BACT</name>
<dbReference type="InterPro" id="IPR012337">
    <property type="entry name" value="RNaseH-like_sf"/>
</dbReference>
<evidence type="ECO:0000313" key="2">
    <source>
        <dbReference type="EMBL" id="AFI78428.1"/>
    </source>
</evidence>
<proteinExistence type="predicted"/>
<reference evidence="2" key="1">
    <citation type="journal article" date="2012" name="ISME J.">
        <title>Roseobacter clade bacteria are abundant in coastal sediments and encode a novel combination of sulfur oxidation genes.</title>
        <authorList>
            <person name="Lenk S."/>
            <person name="Moraru C."/>
            <person name="Hahnke S."/>
            <person name="Arnds J."/>
            <person name="Richter M."/>
            <person name="Kube M."/>
            <person name="Reinhardt R."/>
            <person name="Brinkhoff T."/>
            <person name="Harder J."/>
            <person name="Amann R."/>
            <person name="Mussmann M."/>
        </authorList>
    </citation>
    <scope>NUCLEOTIDE SEQUENCE</scope>
</reference>
<dbReference type="InterPro" id="IPR002559">
    <property type="entry name" value="Transposase_11"/>
</dbReference>
<gene>
    <name evidence="2" type="ORF">ws020C1_0023</name>
</gene>
<dbReference type="GO" id="GO:0006313">
    <property type="term" value="P:DNA transposition"/>
    <property type="evidence" value="ECO:0007669"/>
    <property type="project" value="InterPro"/>
</dbReference>
<dbReference type="AlphaFoldDB" id="I1X4K3"/>
<accession>I1X4K3</accession>
<protein>
    <submittedName>
        <fullName evidence="2">Transposase IS4 family protein</fullName>
    </submittedName>
</protein>
<dbReference type="PANTHER" id="PTHR34614">
    <property type="match status" value="1"/>
</dbReference>
<dbReference type="GO" id="GO:0003677">
    <property type="term" value="F:DNA binding"/>
    <property type="evidence" value="ECO:0007669"/>
    <property type="project" value="InterPro"/>
</dbReference>
<dbReference type="NCBIfam" id="NF033559">
    <property type="entry name" value="transpos_IS1634"/>
    <property type="match status" value="1"/>
</dbReference>
<organism evidence="2">
    <name type="scientific">uncultured bacterium ws020C1</name>
    <dbReference type="NCBI Taxonomy" id="1131823"/>
    <lineage>
        <taxon>Bacteria</taxon>
        <taxon>environmental samples</taxon>
    </lineage>
</organism>
<feature type="domain" description="Transposase IS4-like" evidence="1">
    <location>
        <begin position="231"/>
        <end position="480"/>
    </location>
</feature>
<dbReference type="GO" id="GO:0004803">
    <property type="term" value="F:transposase activity"/>
    <property type="evidence" value="ECO:0007669"/>
    <property type="project" value="InterPro"/>
</dbReference>
<dbReference type="SUPFAM" id="SSF53098">
    <property type="entry name" value="Ribonuclease H-like"/>
    <property type="match status" value="1"/>
</dbReference>
<sequence>MFLRATTRKKDGKTHRYWSVVENRRLAGGRVLQRHVLYLGEINDSQAHAWRRSIEVLDEREDAPRTVALFPEDRIDECALDASVVRLRLSQLRLCHPRVWGSCWLTLKLWERLELDRFWSQRLSRSRKGTRWEQVLFVLVAYRLLSPGSEWRLHRQWFERSALKDLLGADERVGDIHKLYACHDRILEHKSAVFDHLVGRWRDLFNAEFDVLLYDLTSTYFEASPPFEEDDKRRYGHSRDRRSDCVQVVIALVVTPQGLPLAYEVLPGNTADKTTLRDFLSLIENQYGKARRVWVMDRGIPTEAVLREMRDSDPPVYYLCGTPKGRLSRLEKALLLKPWHEVRPGVQVKLLAQDDEMIVFAQSHDRIAKERAMRKRQLKRLWARLAKLSSMNLSREALLMKLGAAQNQSPSAWRLVEVTVADQAASFSYALRCNKLREVRRREGRYLLRTNLTSSDPAELWRYYIQLVQVEQAFKDLKGDLAVRPI</sequence>
<dbReference type="EMBL" id="JQ256781">
    <property type="protein sequence ID" value="AFI78428.1"/>
    <property type="molecule type" value="Genomic_DNA"/>
</dbReference>
<dbReference type="PANTHER" id="PTHR34614:SF2">
    <property type="entry name" value="TRANSPOSASE IS4-LIKE DOMAIN-CONTAINING PROTEIN"/>
    <property type="match status" value="1"/>
</dbReference>
<evidence type="ECO:0000259" key="1">
    <source>
        <dbReference type="Pfam" id="PF01609"/>
    </source>
</evidence>
<dbReference type="Pfam" id="PF01609">
    <property type="entry name" value="DDE_Tnp_1"/>
    <property type="match status" value="1"/>
</dbReference>